<feature type="domain" description="Tyrosine-protein phosphatase" evidence="2">
    <location>
        <begin position="134"/>
        <end position="214"/>
    </location>
</feature>
<dbReference type="InterPro" id="IPR029021">
    <property type="entry name" value="Prot-tyrosine_phosphatase-like"/>
</dbReference>
<gene>
    <name evidence="3" type="ORF">SVUK_LOCUS2540</name>
</gene>
<dbReference type="InterPro" id="IPR000242">
    <property type="entry name" value="PTP_cat"/>
</dbReference>
<feature type="signal peptide" evidence="1">
    <location>
        <begin position="1"/>
        <end position="32"/>
    </location>
</feature>
<dbReference type="AlphaFoldDB" id="A0A3P7KIP0"/>
<proteinExistence type="predicted"/>
<sequence length="214" mass="23919">MRKSRRSRRARSPGTLWFCGACANHLTIAVSAATLATCEEDSSQAEKAAKARKRKSRIAATLATCEDDGTQVERATRTRRRTMTRRGGAQIDTPEFRNAFREFCLQVNRVLNGSILQETFIDLVANFQTGVQGLVTEFLTLRAQTQPIGTKRKLAFDANPQKNRYKDVYCADESRVVLSWPPGANDYIHANWITGSDVPKKFICTQAGQYHAST</sequence>
<accession>A0A3P7KIP0</accession>
<evidence type="ECO:0000313" key="4">
    <source>
        <dbReference type="Proteomes" id="UP000270094"/>
    </source>
</evidence>
<dbReference type="PANTHER" id="PTHR46163">
    <property type="entry name" value="TYROSINE-PROTEIN PHOSPHATASE-RELATED"/>
    <property type="match status" value="1"/>
</dbReference>
<dbReference type="GO" id="GO:0004725">
    <property type="term" value="F:protein tyrosine phosphatase activity"/>
    <property type="evidence" value="ECO:0007669"/>
    <property type="project" value="InterPro"/>
</dbReference>
<dbReference type="SUPFAM" id="SSF52799">
    <property type="entry name" value="(Phosphotyrosine protein) phosphatases II"/>
    <property type="match status" value="1"/>
</dbReference>
<dbReference type="PROSITE" id="PS50055">
    <property type="entry name" value="TYR_PHOSPHATASE_PTP"/>
    <property type="match status" value="1"/>
</dbReference>
<reference evidence="3 4" key="1">
    <citation type="submission" date="2018-11" db="EMBL/GenBank/DDBJ databases">
        <authorList>
            <consortium name="Pathogen Informatics"/>
        </authorList>
    </citation>
    <scope>NUCLEOTIDE SEQUENCE [LARGE SCALE GENOMIC DNA]</scope>
</reference>
<keyword evidence="4" id="KW-1185">Reference proteome</keyword>
<dbReference type="Gene3D" id="3.90.190.10">
    <property type="entry name" value="Protein tyrosine phosphatase superfamily"/>
    <property type="match status" value="1"/>
</dbReference>
<feature type="chain" id="PRO_5018207348" description="Tyrosine-protein phosphatase domain-containing protein" evidence="1">
    <location>
        <begin position="33"/>
        <end position="214"/>
    </location>
</feature>
<dbReference type="Proteomes" id="UP000270094">
    <property type="component" value="Unassembled WGS sequence"/>
</dbReference>
<dbReference type="OrthoDB" id="6144703at2759"/>
<evidence type="ECO:0000256" key="1">
    <source>
        <dbReference type="SAM" id="SignalP"/>
    </source>
</evidence>
<dbReference type="PANTHER" id="PTHR46163:SF2">
    <property type="entry name" value="PROTEIN-TYROSINE PHOSPHATASE"/>
    <property type="match status" value="1"/>
</dbReference>
<feature type="non-terminal residue" evidence="3">
    <location>
        <position position="214"/>
    </location>
</feature>
<dbReference type="InterPro" id="IPR052782">
    <property type="entry name" value="Oocyte-zygote_transition_reg"/>
</dbReference>
<evidence type="ECO:0000259" key="2">
    <source>
        <dbReference type="PROSITE" id="PS50055"/>
    </source>
</evidence>
<evidence type="ECO:0000313" key="3">
    <source>
        <dbReference type="EMBL" id="VDM67542.1"/>
    </source>
</evidence>
<dbReference type="Pfam" id="PF00102">
    <property type="entry name" value="Y_phosphatase"/>
    <property type="match status" value="1"/>
</dbReference>
<keyword evidence="1" id="KW-0732">Signal</keyword>
<protein>
    <recommendedName>
        <fullName evidence="2">Tyrosine-protein phosphatase domain-containing protein</fullName>
    </recommendedName>
</protein>
<name>A0A3P7KIP0_STRVU</name>
<organism evidence="3 4">
    <name type="scientific">Strongylus vulgaris</name>
    <name type="common">Blood worm</name>
    <dbReference type="NCBI Taxonomy" id="40348"/>
    <lineage>
        <taxon>Eukaryota</taxon>
        <taxon>Metazoa</taxon>
        <taxon>Ecdysozoa</taxon>
        <taxon>Nematoda</taxon>
        <taxon>Chromadorea</taxon>
        <taxon>Rhabditida</taxon>
        <taxon>Rhabditina</taxon>
        <taxon>Rhabditomorpha</taxon>
        <taxon>Strongyloidea</taxon>
        <taxon>Strongylidae</taxon>
        <taxon>Strongylus</taxon>
    </lineage>
</organism>
<dbReference type="EMBL" id="UYYB01005803">
    <property type="protein sequence ID" value="VDM67542.1"/>
    <property type="molecule type" value="Genomic_DNA"/>
</dbReference>